<organism evidence="2 3">
    <name type="scientific">Chironomus riparius</name>
    <dbReference type="NCBI Taxonomy" id="315576"/>
    <lineage>
        <taxon>Eukaryota</taxon>
        <taxon>Metazoa</taxon>
        <taxon>Ecdysozoa</taxon>
        <taxon>Arthropoda</taxon>
        <taxon>Hexapoda</taxon>
        <taxon>Insecta</taxon>
        <taxon>Pterygota</taxon>
        <taxon>Neoptera</taxon>
        <taxon>Endopterygota</taxon>
        <taxon>Diptera</taxon>
        <taxon>Nematocera</taxon>
        <taxon>Chironomoidea</taxon>
        <taxon>Chironomidae</taxon>
        <taxon>Chironominae</taxon>
        <taxon>Chironomus</taxon>
    </lineage>
</organism>
<evidence type="ECO:0000256" key="1">
    <source>
        <dbReference type="SAM" id="SignalP"/>
    </source>
</evidence>
<proteinExistence type="predicted"/>
<keyword evidence="1" id="KW-0732">Signal</keyword>
<reference evidence="2" key="2">
    <citation type="submission" date="2022-10" db="EMBL/GenBank/DDBJ databases">
        <authorList>
            <consortium name="ENA_rothamsted_submissions"/>
            <consortium name="culmorum"/>
            <person name="King R."/>
        </authorList>
    </citation>
    <scope>NUCLEOTIDE SEQUENCE</scope>
</reference>
<sequence length="498" mass="55782">MILEAGIMNFLSKTLIALLLLSRTVDARGGGRGAGRGGFRGRGSGLHRGGGGYGSYGIFQNSASTVSSGTYSDPWPSAYGTTFDDNGPPEDSYIYNNFYKDWDSNKFLINSLFYGVGMKKTGPEETKKNYDSIGLEDFYRRWNDEQDKEWRTSTRAPYFENKIPGDQKLFPASAVVGAATAFGLVSLLPLNVPTGKPLMYCGTTNLIQSSIRINDIDNYVCRKRTLFKVTCKTDYQKKLEDKCEMKEVECDLDDKVSRKFYCIHGTLLSTMSIFCNSTTSVHKNKLNKQSIIKCYEGQLPKSQTSFIPTTTSTTEFPITSTTPKPLSLSANVHILLLKLMGKSDVLEPETYLSSESNAWRPIALQFPPETTTEKVKTTTTRVPYVWMEIVFDNSTGVTSYQPISKHLNEDPTYISSNLFKVYTTSTEPYVETTTKSMTTTQIPYIWMSKSAATDKNREPLLVPVPESMIEVAELFNYYPKSWVKVPVTKNDDTTTTKS</sequence>
<feature type="chain" id="PRO_5040261952" evidence="1">
    <location>
        <begin position="28"/>
        <end position="498"/>
    </location>
</feature>
<protein>
    <submittedName>
        <fullName evidence="2">Uncharacterized protein</fullName>
    </submittedName>
</protein>
<gene>
    <name evidence="2" type="ORF">CHIRRI_LOCUS1071</name>
</gene>
<dbReference type="Proteomes" id="UP001153620">
    <property type="component" value="Chromosome 1"/>
</dbReference>
<evidence type="ECO:0000313" key="2">
    <source>
        <dbReference type="EMBL" id="CAG9798086.1"/>
    </source>
</evidence>
<keyword evidence="3" id="KW-1185">Reference proteome</keyword>
<reference evidence="2" key="1">
    <citation type="submission" date="2022-01" db="EMBL/GenBank/DDBJ databases">
        <authorList>
            <person name="King R."/>
        </authorList>
    </citation>
    <scope>NUCLEOTIDE SEQUENCE</scope>
</reference>
<accession>A0A9N9RJJ5</accession>
<evidence type="ECO:0000313" key="3">
    <source>
        <dbReference type="Proteomes" id="UP001153620"/>
    </source>
</evidence>
<feature type="signal peptide" evidence="1">
    <location>
        <begin position="1"/>
        <end position="27"/>
    </location>
</feature>
<dbReference type="AlphaFoldDB" id="A0A9N9RJJ5"/>
<dbReference type="EMBL" id="OU895877">
    <property type="protein sequence ID" value="CAG9798086.1"/>
    <property type="molecule type" value="Genomic_DNA"/>
</dbReference>
<name>A0A9N9RJJ5_9DIPT</name>